<name>A0ABV5X3V8_9MICO</name>
<dbReference type="InterPro" id="IPR046550">
    <property type="entry name" value="DUF6704"/>
</dbReference>
<accession>A0ABV5X3V8</accession>
<keyword evidence="1" id="KW-0472">Membrane</keyword>
<proteinExistence type="predicted"/>
<dbReference type="Proteomes" id="UP001589707">
    <property type="component" value="Unassembled WGS sequence"/>
</dbReference>
<evidence type="ECO:0000313" key="3">
    <source>
        <dbReference type="Proteomes" id="UP001589707"/>
    </source>
</evidence>
<evidence type="ECO:0000313" key="2">
    <source>
        <dbReference type="EMBL" id="MFB9776731.1"/>
    </source>
</evidence>
<dbReference type="RefSeq" id="WP_376840589.1">
    <property type="nucleotide sequence ID" value="NZ_JBHMAU010000066.1"/>
</dbReference>
<keyword evidence="1" id="KW-0812">Transmembrane</keyword>
<keyword evidence="3" id="KW-1185">Reference proteome</keyword>
<comment type="caution">
    <text evidence="2">The sequence shown here is derived from an EMBL/GenBank/DDBJ whole genome shotgun (WGS) entry which is preliminary data.</text>
</comment>
<evidence type="ECO:0000256" key="1">
    <source>
        <dbReference type="SAM" id="Phobius"/>
    </source>
</evidence>
<dbReference type="NCBIfam" id="NF041681">
    <property type="entry name" value="HGxxPAAW"/>
    <property type="match status" value="1"/>
</dbReference>
<reference evidence="2 3" key="1">
    <citation type="submission" date="2024-09" db="EMBL/GenBank/DDBJ databases">
        <authorList>
            <person name="Sun Q."/>
            <person name="Mori K."/>
        </authorList>
    </citation>
    <scope>NUCLEOTIDE SEQUENCE [LARGE SCALE GENOMIC DNA]</scope>
    <source>
        <strain evidence="2 3">JCM 11683</strain>
    </source>
</reference>
<feature type="transmembrane region" description="Helical" evidence="1">
    <location>
        <begin position="60"/>
        <end position="80"/>
    </location>
</feature>
<dbReference type="EMBL" id="JBHMAU010000066">
    <property type="protein sequence ID" value="MFB9776731.1"/>
    <property type="molecule type" value="Genomic_DNA"/>
</dbReference>
<gene>
    <name evidence="2" type="ORF">ACFFN1_10025</name>
</gene>
<dbReference type="Pfam" id="PF20447">
    <property type="entry name" value="DUF6704"/>
    <property type="match status" value="1"/>
</dbReference>
<organism evidence="2 3">
    <name type="scientific">Brevibacterium otitidis</name>
    <dbReference type="NCBI Taxonomy" id="53364"/>
    <lineage>
        <taxon>Bacteria</taxon>
        <taxon>Bacillati</taxon>
        <taxon>Actinomycetota</taxon>
        <taxon>Actinomycetes</taxon>
        <taxon>Micrococcales</taxon>
        <taxon>Brevibacteriaceae</taxon>
        <taxon>Brevibacterium</taxon>
    </lineage>
</organism>
<feature type="transmembrane region" description="Helical" evidence="1">
    <location>
        <begin position="32"/>
        <end position="54"/>
    </location>
</feature>
<sequence>MTQTMAPAGAQDLDKSSIDYNAVQDPGHGNTVAGWTGVFIVLLGFIVGCIGVNLAMTPVLYAGAGIAVLGPIVGLVLRAAGMGGKKSKAKA</sequence>
<protein>
    <submittedName>
        <fullName evidence="2">DUF6704 family protein</fullName>
    </submittedName>
</protein>
<keyword evidence="1" id="KW-1133">Transmembrane helix</keyword>